<comment type="caution">
    <text evidence="4">The sequence shown here is derived from an EMBL/GenBank/DDBJ whole genome shotgun (WGS) entry which is preliminary data.</text>
</comment>
<evidence type="ECO:0000256" key="2">
    <source>
        <dbReference type="ARBA" id="ARBA00023002"/>
    </source>
</evidence>
<comment type="similarity">
    <text evidence="1">Belongs to the nitroreductase family.</text>
</comment>
<feature type="domain" description="Nitroreductase" evidence="3">
    <location>
        <begin position="15"/>
        <end position="188"/>
    </location>
</feature>
<evidence type="ECO:0000256" key="1">
    <source>
        <dbReference type="ARBA" id="ARBA00007118"/>
    </source>
</evidence>
<organism evidence="4 5">
    <name type="scientific">Novosphingobium bradum</name>
    <dbReference type="NCBI Taxonomy" id="1737444"/>
    <lineage>
        <taxon>Bacteria</taxon>
        <taxon>Pseudomonadati</taxon>
        <taxon>Pseudomonadota</taxon>
        <taxon>Alphaproteobacteria</taxon>
        <taxon>Sphingomonadales</taxon>
        <taxon>Sphingomonadaceae</taxon>
        <taxon>Novosphingobium</taxon>
    </lineage>
</organism>
<evidence type="ECO:0000259" key="3">
    <source>
        <dbReference type="Pfam" id="PF00881"/>
    </source>
</evidence>
<sequence>MPKLGLTADQLLSTTRSVRKRLDISRPVERAVIEECLNLALQAPNGGNRNLWRWIVVDDPAKVAAIGAQYKAMFDQPLSARSEPIPDNVERFDLVHDSVRALVEKIDHMPALLIPLMPGRAEGKTPMQQAVMWGSIVQAVWSFFLALRERGLGSAWTTVSLGREREIAEILGIPFESYTQVGLFPIAYTQGTDFKPAWREPLAEVLDYNGFTAR</sequence>
<accession>A0ABV7IPH8</accession>
<evidence type="ECO:0000313" key="5">
    <source>
        <dbReference type="Proteomes" id="UP001595604"/>
    </source>
</evidence>
<name>A0ABV7IPH8_9SPHN</name>
<dbReference type="EMBL" id="JBHRTQ010000001">
    <property type="protein sequence ID" value="MFC3172821.1"/>
    <property type="molecule type" value="Genomic_DNA"/>
</dbReference>
<proteinExistence type="inferred from homology"/>
<dbReference type="CDD" id="cd02062">
    <property type="entry name" value="Nitro_FMN_reductase"/>
    <property type="match status" value="1"/>
</dbReference>
<gene>
    <name evidence="4" type="ORF">ACFOD9_01000</name>
</gene>
<dbReference type="RefSeq" id="WP_379508217.1">
    <property type="nucleotide sequence ID" value="NZ_JBHRTQ010000001.1"/>
</dbReference>
<dbReference type="Proteomes" id="UP001595604">
    <property type="component" value="Unassembled WGS sequence"/>
</dbReference>
<dbReference type="Gene3D" id="3.40.109.10">
    <property type="entry name" value="NADH Oxidase"/>
    <property type="match status" value="1"/>
</dbReference>
<dbReference type="InterPro" id="IPR029479">
    <property type="entry name" value="Nitroreductase"/>
</dbReference>
<dbReference type="Pfam" id="PF00881">
    <property type="entry name" value="Nitroreductase"/>
    <property type="match status" value="1"/>
</dbReference>
<evidence type="ECO:0000313" key="4">
    <source>
        <dbReference type="EMBL" id="MFC3172821.1"/>
    </source>
</evidence>
<dbReference type="PANTHER" id="PTHR43673:SF10">
    <property type="entry name" value="NADH DEHYDROGENASE_NAD(P)H NITROREDUCTASE XCC3605-RELATED"/>
    <property type="match status" value="1"/>
</dbReference>
<dbReference type="PANTHER" id="PTHR43673">
    <property type="entry name" value="NAD(P)H NITROREDUCTASE YDGI-RELATED"/>
    <property type="match status" value="1"/>
</dbReference>
<reference evidence="5" key="1">
    <citation type="journal article" date="2019" name="Int. J. Syst. Evol. Microbiol.">
        <title>The Global Catalogue of Microorganisms (GCM) 10K type strain sequencing project: providing services to taxonomists for standard genome sequencing and annotation.</title>
        <authorList>
            <consortium name="The Broad Institute Genomics Platform"/>
            <consortium name="The Broad Institute Genome Sequencing Center for Infectious Disease"/>
            <person name="Wu L."/>
            <person name="Ma J."/>
        </authorList>
    </citation>
    <scope>NUCLEOTIDE SEQUENCE [LARGE SCALE GENOMIC DNA]</scope>
    <source>
        <strain evidence="5">KCTC 42984</strain>
    </source>
</reference>
<keyword evidence="2" id="KW-0560">Oxidoreductase</keyword>
<dbReference type="SUPFAM" id="SSF55469">
    <property type="entry name" value="FMN-dependent nitroreductase-like"/>
    <property type="match status" value="1"/>
</dbReference>
<dbReference type="InterPro" id="IPR000415">
    <property type="entry name" value="Nitroreductase-like"/>
</dbReference>
<keyword evidence="5" id="KW-1185">Reference proteome</keyword>
<protein>
    <submittedName>
        <fullName evidence="4">Nitroreductase family protein</fullName>
    </submittedName>
</protein>